<dbReference type="InterPro" id="IPR029058">
    <property type="entry name" value="AB_hydrolase_fold"/>
</dbReference>
<proteinExistence type="inferred from homology"/>
<evidence type="ECO:0000256" key="3">
    <source>
        <dbReference type="RuleBase" id="RU361235"/>
    </source>
</evidence>
<sequence length="577" mass="62756">MRSLLILALPAVLVAAAGHSPTAKLNGVTYNGLYRQEVEFFWGIQYGQNTGGANRFKPPKLFVPEHGCTVEATSPGPACPQEKGTNSLPLYLGNITEISEDCLLLNVARPNGTTASSKLPVMVYIHGGSFVAASKDEPASQPGGLILQSVEIGRPILHVALNYRLGVFGFAQSDSLKKEGSENAGLRDQRLALEWVHQNIAAFGGDPSKITIHGQSSGGLAMGMQTVAFGGKKPAPFNQIIAQSQVLEGGITGNFTREAMKRVANATNCNTTDVQSPATVKCLRSLSTEDLLQAQSDTYMSGPSANIGDEWLPVVDGDFLPAAPSELLATGRHYNVTTMIGWCEDDAQIFPDPLPSNASAVREFFRDYLPNYTEANLNTLLNLYPVSDFQTSHFPNGTVEVTAQGYRTGRILRDIALTCQPFFFGDALAKSGNDVYYYVTNQTILTPILNYNGIYGYGKVHTSEFAYVFGNLSHYDIYDFPFHPKPEDYALKIRASRSWASYAALGRPSVEGKGTLEGWRKGDNEDENFGVYVLGGPSEGYSGEGGRESSREAVKLQKLQERCGFLNRMDVVRQDGY</sequence>
<dbReference type="InterPro" id="IPR002018">
    <property type="entry name" value="CarbesteraseB"/>
</dbReference>
<dbReference type="Proteomes" id="UP001305779">
    <property type="component" value="Unassembled WGS sequence"/>
</dbReference>
<feature type="chain" id="PRO_5044968756" description="Carboxylic ester hydrolase" evidence="3">
    <location>
        <begin position="17"/>
        <end position="577"/>
    </location>
</feature>
<feature type="signal peptide" evidence="3">
    <location>
        <begin position="1"/>
        <end position="16"/>
    </location>
</feature>
<evidence type="ECO:0000256" key="1">
    <source>
        <dbReference type="ARBA" id="ARBA00005964"/>
    </source>
</evidence>
<dbReference type="SUPFAM" id="SSF53474">
    <property type="entry name" value="alpha/beta-Hydrolases"/>
    <property type="match status" value="1"/>
</dbReference>
<dbReference type="EMBL" id="JAXOVC010000003">
    <property type="protein sequence ID" value="KAK4503920.1"/>
    <property type="molecule type" value="Genomic_DNA"/>
</dbReference>
<dbReference type="PROSITE" id="PS00122">
    <property type="entry name" value="CARBOXYLESTERASE_B_1"/>
    <property type="match status" value="1"/>
</dbReference>
<organism evidence="5 6">
    <name type="scientific">Zasmidium cellare</name>
    <name type="common">Wine cellar mold</name>
    <name type="synonym">Racodium cellare</name>
    <dbReference type="NCBI Taxonomy" id="395010"/>
    <lineage>
        <taxon>Eukaryota</taxon>
        <taxon>Fungi</taxon>
        <taxon>Dikarya</taxon>
        <taxon>Ascomycota</taxon>
        <taxon>Pezizomycotina</taxon>
        <taxon>Dothideomycetes</taxon>
        <taxon>Dothideomycetidae</taxon>
        <taxon>Mycosphaerellales</taxon>
        <taxon>Mycosphaerellaceae</taxon>
        <taxon>Zasmidium</taxon>
    </lineage>
</organism>
<dbReference type="Gene3D" id="3.40.50.1820">
    <property type="entry name" value="alpha/beta hydrolase"/>
    <property type="match status" value="1"/>
</dbReference>
<gene>
    <name evidence="5" type="ORF">PRZ48_004835</name>
</gene>
<keyword evidence="2 3" id="KW-0378">Hydrolase</keyword>
<dbReference type="InterPro" id="IPR050309">
    <property type="entry name" value="Type-B_Carboxylest/Lipase"/>
</dbReference>
<protein>
    <recommendedName>
        <fullName evidence="3">Carboxylic ester hydrolase</fullName>
        <ecNumber evidence="3">3.1.1.-</ecNumber>
    </recommendedName>
</protein>
<comment type="similarity">
    <text evidence="1 3">Belongs to the type-B carboxylesterase/lipase family.</text>
</comment>
<accession>A0ABR0ERN7</accession>
<evidence type="ECO:0000313" key="6">
    <source>
        <dbReference type="Proteomes" id="UP001305779"/>
    </source>
</evidence>
<dbReference type="Pfam" id="PF00135">
    <property type="entry name" value="COesterase"/>
    <property type="match status" value="1"/>
</dbReference>
<evidence type="ECO:0000256" key="2">
    <source>
        <dbReference type="ARBA" id="ARBA00022801"/>
    </source>
</evidence>
<dbReference type="PANTHER" id="PTHR11559">
    <property type="entry name" value="CARBOXYLESTERASE"/>
    <property type="match status" value="1"/>
</dbReference>
<name>A0ABR0ERN7_ZASCE</name>
<comment type="caution">
    <text evidence="5">The sequence shown here is derived from an EMBL/GenBank/DDBJ whole genome shotgun (WGS) entry which is preliminary data.</text>
</comment>
<keyword evidence="3" id="KW-0732">Signal</keyword>
<evidence type="ECO:0000259" key="4">
    <source>
        <dbReference type="Pfam" id="PF00135"/>
    </source>
</evidence>
<feature type="domain" description="Carboxylesterase type B" evidence="4">
    <location>
        <begin position="22"/>
        <end position="528"/>
    </location>
</feature>
<reference evidence="5 6" key="1">
    <citation type="journal article" date="2023" name="G3 (Bethesda)">
        <title>A chromosome-level genome assembly of Zasmidium syzygii isolated from banana leaves.</title>
        <authorList>
            <person name="van Westerhoven A.C."/>
            <person name="Mehrabi R."/>
            <person name="Talebi R."/>
            <person name="Steentjes M.B.F."/>
            <person name="Corcolon B."/>
            <person name="Chong P.A."/>
            <person name="Kema G.H.J."/>
            <person name="Seidl M.F."/>
        </authorList>
    </citation>
    <scope>NUCLEOTIDE SEQUENCE [LARGE SCALE GENOMIC DNA]</scope>
    <source>
        <strain evidence="5 6">P124</strain>
    </source>
</reference>
<dbReference type="EC" id="3.1.1.-" evidence="3"/>
<keyword evidence="6" id="KW-1185">Reference proteome</keyword>
<dbReference type="InterPro" id="IPR019826">
    <property type="entry name" value="Carboxylesterase_B_AS"/>
</dbReference>
<evidence type="ECO:0000313" key="5">
    <source>
        <dbReference type="EMBL" id="KAK4503920.1"/>
    </source>
</evidence>